<keyword evidence="1" id="KW-1133">Transmembrane helix</keyword>
<sequence>MAGHLRVEIIQLSCRARAVLEAPSSSTTRKKELYYYSCSRKAPIPFLPVLPLGTLLNPLFLYYLAKQISIKVYNAPRGVSENSYQSGPCCSSPINKHCSWGTRKRMRTLRTWLYSSTGTVLVACFPISHLIPKKSLTLPMFAFPLFQSSPLFSPSYSRNTHSSLLSFYFLIAGQHHL</sequence>
<protein>
    <submittedName>
        <fullName evidence="2">Uncharacterized protein</fullName>
    </submittedName>
</protein>
<gene>
    <name evidence="2" type="ORF">B9Z19DRAFT_1092142</name>
</gene>
<comment type="caution">
    <text evidence="2">The sequence shown here is derived from an EMBL/GenBank/DDBJ whole genome shotgun (WGS) entry which is preliminary data.</text>
</comment>
<proteinExistence type="predicted"/>
<evidence type="ECO:0000313" key="2">
    <source>
        <dbReference type="EMBL" id="PUU74692.1"/>
    </source>
</evidence>
<feature type="transmembrane region" description="Helical" evidence="1">
    <location>
        <begin position="44"/>
        <end position="65"/>
    </location>
</feature>
<keyword evidence="1" id="KW-0472">Membrane</keyword>
<reference evidence="2 3" key="1">
    <citation type="submission" date="2017-04" db="EMBL/GenBank/DDBJ databases">
        <title>Draft genome sequence of Tuber borchii Vittad., a whitish edible truffle.</title>
        <authorList>
            <consortium name="DOE Joint Genome Institute"/>
            <person name="Murat C."/>
            <person name="Kuo A."/>
            <person name="Barry K.W."/>
            <person name="Clum A."/>
            <person name="Dockter R.B."/>
            <person name="Fauchery L."/>
            <person name="Iotti M."/>
            <person name="Kohler A."/>
            <person name="Labutti K."/>
            <person name="Lindquist E.A."/>
            <person name="Lipzen A."/>
            <person name="Ohm R.A."/>
            <person name="Wang M."/>
            <person name="Grigoriev I.V."/>
            <person name="Zambonelli A."/>
            <person name="Martin F.M."/>
        </authorList>
    </citation>
    <scope>NUCLEOTIDE SEQUENCE [LARGE SCALE GENOMIC DNA]</scope>
    <source>
        <strain evidence="2 3">Tbo3840</strain>
    </source>
</reference>
<dbReference type="AlphaFoldDB" id="A0A2T6ZGT4"/>
<dbReference type="Proteomes" id="UP000244722">
    <property type="component" value="Unassembled WGS sequence"/>
</dbReference>
<evidence type="ECO:0000256" key="1">
    <source>
        <dbReference type="SAM" id="Phobius"/>
    </source>
</evidence>
<keyword evidence="3" id="KW-1185">Reference proteome</keyword>
<organism evidence="2 3">
    <name type="scientific">Tuber borchii</name>
    <name type="common">White truffle</name>
    <dbReference type="NCBI Taxonomy" id="42251"/>
    <lineage>
        <taxon>Eukaryota</taxon>
        <taxon>Fungi</taxon>
        <taxon>Dikarya</taxon>
        <taxon>Ascomycota</taxon>
        <taxon>Pezizomycotina</taxon>
        <taxon>Pezizomycetes</taxon>
        <taxon>Pezizales</taxon>
        <taxon>Tuberaceae</taxon>
        <taxon>Tuber</taxon>
    </lineage>
</organism>
<accession>A0A2T6ZGT4</accession>
<name>A0A2T6ZGT4_TUBBO</name>
<dbReference type="EMBL" id="NESQ01000279">
    <property type="protein sequence ID" value="PUU74692.1"/>
    <property type="molecule type" value="Genomic_DNA"/>
</dbReference>
<evidence type="ECO:0000313" key="3">
    <source>
        <dbReference type="Proteomes" id="UP000244722"/>
    </source>
</evidence>
<feature type="transmembrane region" description="Helical" evidence="1">
    <location>
        <begin position="112"/>
        <end position="131"/>
    </location>
</feature>
<keyword evidence="1" id="KW-0812">Transmembrane</keyword>